<keyword evidence="1" id="KW-0238">DNA-binding</keyword>
<dbReference type="Proteomes" id="UP000504610">
    <property type="component" value="Chromosome 2"/>
</dbReference>
<feature type="compositionally biased region" description="Basic and acidic residues" evidence="2">
    <location>
        <begin position="258"/>
        <end position="268"/>
    </location>
</feature>
<dbReference type="Pfam" id="PF02721">
    <property type="entry name" value="DUF223"/>
    <property type="match status" value="1"/>
</dbReference>
<proteinExistence type="predicted"/>
<accession>A0A9W3CWL3</accession>
<dbReference type="InterPro" id="IPR031657">
    <property type="entry name" value="REPA_OB_2"/>
</dbReference>
<feature type="domain" description="Replication protein A OB" evidence="4">
    <location>
        <begin position="104"/>
        <end position="185"/>
    </location>
</feature>
<dbReference type="GeneID" id="130505219"/>
<dbReference type="AlphaFoldDB" id="A0A9W3CWL3"/>
<dbReference type="KEGG" id="rsz:130505219"/>
<dbReference type="OrthoDB" id="1112922at2759"/>
<keyword evidence="5" id="KW-1185">Reference proteome</keyword>
<name>A0A9W3CWL3_RAPSA</name>
<feature type="domain" description="Replication protein A 70 kDa DNA-binding subunit B/D first OB fold" evidence="3">
    <location>
        <begin position="38"/>
        <end position="80"/>
    </location>
</feature>
<evidence type="ECO:0000259" key="3">
    <source>
        <dbReference type="Pfam" id="PF02721"/>
    </source>
</evidence>
<reference evidence="6" key="2">
    <citation type="submission" date="2025-08" db="UniProtKB">
        <authorList>
            <consortium name="RefSeq"/>
        </authorList>
    </citation>
    <scope>IDENTIFICATION</scope>
    <source>
        <tissue evidence="6">Leaf</tissue>
    </source>
</reference>
<evidence type="ECO:0000313" key="5">
    <source>
        <dbReference type="Proteomes" id="UP000504610"/>
    </source>
</evidence>
<dbReference type="CDD" id="cd04481">
    <property type="entry name" value="RPA1_DBD_B_like"/>
    <property type="match status" value="1"/>
</dbReference>
<sequence length="278" mass="31341">MSLIKDLKPYKDEWRLTVKLLHAWKQSTSYGGDTHESKRYLPLGEWKVIDTFKIGQAGGQYRPTKQKYKMTILGDTVITPSEFQNDSHFLDLASYEEIGNGKCKPNFLIDIMGQVTDLGAVANVQAKGIDTKRVNFFMRDISGNEIACCLWGIYAEQFEKHIESDAGEIEICLIRFAKIGNYKGEVQITNAFDATIVVLNPTMEEAIDFKEKMMNNPLPLALCDQSDEKKIMTKSVEVPLIDHNKESSSEDVSTPFSKSKEGDADLKDMNSTSKTEED</sequence>
<evidence type="ECO:0000256" key="1">
    <source>
        <dbReference type="ARBA" id="ARBA00023125"/>
    </source>
</evidence>
<dbReference type="SUPFAM" id="SSF50249">
    <property type="entry name" value="Nucleic acid-binding proteins"/>
    <property type="match status" value="2"/>
</dbReference>
<dbReference type="Gene3D" id="2.40.50.140">
    <property type="entry name" value="Nucleic acid-binding proteins"/>
    <property type="match status" value="1"/>
</dbReference>
<organism evidence="5 6">
    <name type="scientific">Raphanus sativus</name>
    <name type="common">Radish</name>
    <name type="synonym">Raphanus raphanistrum var. sativus</name>
    <dbReference type="NCBI Taxonomy" id="3726"/>
    <lineage>
        <taxon>Eukaryota</taxon>
        <taxon>Viridiplantae</taxon>
        <taxon>Streptophyta</taxon>
        <taxon>Embryophyta</taxon>
        <taxon>Tracheophyta</taxon>
        <taxon>Spermatophyta</taxon>
        <taxon>Magnoliopsida</taxon>
        <taxon>eudicotyledons</taxon>
        <taxon>Gunneridae</taxon>
        <taxon>Pentapetalae</taxon>
        <taxon>rosids</taxon>
        <taxon>malvids</taxon>
        <taxon>Brassicales</taxon>
        <taxon>Brassicaceae</taxon>
        <taxon>Brassiceae</taxon>
        <taxon>Raphanus</taxon>
    </lineage>
</organism>
<feature type="compositionally biased region" description="Polar residues" evidence="2">
    <location>
        <begin position="269"/>
        <end position="278"/>
    </location>
</feature>
<dbReference type="InterPro" id="IPR003871">
    <property type="entry name" value="RFA1B/D_OB_1st"/>
</dbReference>
<evidence type="ECO:0000313" key="6">
    <source>
        <dbReference type="RefSeq" id="XP_056855808.1"/>
    </source>
</evidence>
<gene>
    <name evidence="6" type="primary">LOC130505219</name>
</gene>
<evidence type="ECO:0000259" key="4">
    <source>
        <dbReference type="Pfam" id="PF16900"/>
    </source>
</evidence>
<protein>
    <submittedName>
        <fullName evidence="6">Uncharacterized protein LOC130505219</fullName>
    </submittedName>
</protein>
<feature type="region of interest" description="Disordered" evidence="2">
    <location>
        <begin position="234"/>
        <end position="278"/>
    </location>
</feature>
<reference evidence="5" key="1">
    <citation type="journal article" date="2019" name="Database">
        <title>The radish genome database (RadishGD): an integrated information resource for radish genomics.</title>
        <authorList>
            <person name="Yu H.J."/>
            <person name="Baek S."/>
            <person name="Lee Y.J."/>
            <person name="Cho A."/>
            <person name="Mun J.H."/>
        </authorList>
    </citation>
    <scope>NUCLEOTIDE SEQUENCE [LARGE SCALE GENOMIC DNA]</scope>
    <source>
        <strain evidence="5">cv. WK10039</strain>
    </source>
</reference>
<evidence type="ECO:0000256" key="2">
    <source>
        <dbReference type="SAM" id="MobiDB-lite"/>
    </source>
</evidence>
<dbReference type="Pfam" id="PF16900">
    <property type="entry name" value="REPA_OB_2"/>
    <property type="match status" value="1"/>
</dbReference>
<dbReference type="RefSeq" id="XP_056855808.1">
    <property type="nucleotide sequence ID" value="XM_056999828.1"/>
</dbReference>
<dbReference type="GO" id="GO:0003677">
    <property type="term" value="F:DNA binding"/>
    <property type="evidence" value="ECO:0007669"/>
    <property type="project" value="UniProtKB-KW"/>
</dbReference>
<dbReference type="InterPro" id="IPR012340">
    <property type="entry name" value="NA-bd_OB-fold"/>
</dbReference>